<dbReference type="PROSITE" id="PS51257">
    <property type="entry name" value="PROKAR_LIPOPROTEIN"/>
    <property type="match status" value="1"/>
</dbReference>
<gene>
    <name evidence="1" type="ORF">METZ01_LOCUS219330</name>
</gene>
<accession>A0A382FTS3</accession>
<sequence length="188" mass="20266">MNLPNYRILMKISAIPIVFLLATASMLAGCVSDPDAGSDFFMTEEMIEEIEAQLNDNLSRIAELEELVGVGNSAPLIYSISLGGDGSGSDDPHTYFVISAIDLDGEVVRLGLDVDLDGVIDYDLGDNGTTADYSKLTRYAVAWNSYPGEEIEDSGGYDGCFSRANIIAIDNNNSVSTHPELFDVHCPE</sequence>
<reference evidence="1" key="1">
    <citation type="submission" date="2018-05" db="EMBL/GenBank/DDBJ databases">
        <authorList>
            <person name="Lanie J.A."/>
            <person name="Ng W.-L."/>
            <person name="Kazmierczak K.M."/>
            <person name="Andrzejewski T.M."/>
            <person name="Davidsen T.M."/>
            <person name="Wayne K.J."/>
            <person name="Tettelin H."/>
            <person name="Glass J.I."/>
            <person name="Rusch D."/>
            <person name="Podicherti R."/>
            <person name="Tsui H.-C.T."/>
            <person name="Winkler M.E."/>
        </authorList>
    </citation>
    <scope>NUCLEOTIDE SEQUENCE</scope>
</reference>
<evidence type="ECO:0000313" key="1">
    <source>
        <dbReference type="EMBL" id="SVB66476.1"/>
    </source>
</evidence>
<proteinExistence type="predicted"/>
<dbReference type="AlphaFoldDB" id="A0A382FTS3"/>
<organism evidence="1">
    <name type="scientific">marine metagenome</name>
    <dbReference type="NCBI Taxonomy" id="408172"/>
    <lineage>
        <taxon>unclassified sequences</taxon>
        <taxon>metagenomes</taxon>
        <taxon>ecological metagenomes</taxon>
    </lineage>
</organism>
<dbReference type="EMBL" id="UINC01051844">
    <property type="protein sequence ID" value="SVB66476.1"/>
    <property type="molecule type" value="Genomic_DNA"/>
</dbReference>
<protein>
    <submittedName>
        <fullName evidence="1">Uncharacterized protein</fullName>
    </submittedName>
</protein>
<name>A0A382FTS3_9ZZZZ</name>